<accession>A0A0C1Y1S5</accession>
<proteinExistence type="predicted"/>
<name>A0A0C1Y1S5_9BURK</name>
<keyword evidence="2" id="KW-1185">Reference proteome</keyword>
<evidence type="ECO:0000313" key="1">
    <source>
        <dbReference type="EMBL" id="KIF80988.1"/>
    </source>
</evidence>
<comment type="caution">
    <text evidence="1">The sequence shown here is derived from an EMBL/GenBank/DDBJ whole genome shotgun (WGS) entry which is preliminary data.</text>
</comment>
<dbReference type="Proteomes" id="UP000031572">
    <property type="component" value="Unassembled WGS sequence"/>
</dbReference>
<protein>
    <submittedName>
        <fullName evidence="1">Uncharacterized protein</fullName>
    </submittedName>
</protein>
<sequence length="132" mass="14663">MFNPDEAVSGIAAKSCAIEIREGDWQAYAQSVARGQNEKGLAERYGSIMAYKRACALAYLGKRAQLHGGVCSTRHPHIMTPQFIADLEVSNRAIRYARYPWLKLLMNLLGEIEQIQDQISSTNVITLVPAPK</sequence>
<organism evidence="1 2">
    <name type="scientific">Noviherbaspirillum autotrophicum</name>
    <dbReference type="NCBI Taxonomy" id="709839"/>
    <lineage>
        <taxon>Bacteria</taxon>
        <taxon>Pseudomonadati</taxon>
        <taxon>Pseudomonadota</taxon>
        <taxon>Betaproteobacteria</taxon>
        <taxon>Burkholderiales</taxon>
        <taxon>Oxalobacteraceae</taxon>
        <taxon>Noviherbaspirillum</taxon>
    </lineage>
</organism>
<reference evidence="1 2" key="1">
    <citation type="submission" date="2014-12" db="EMBL/GenBank/DDBJ databases">
        <title>Denitrispirillum autotrophicum gen. nov., sp. nov., Denitrifying, Facultatively Autotrophic Bacteria Isolated from Rice Paddy Soil.</title>
        <authorList>
            <person name="Ishii S."/>
            <person name="Ashida N."/>
            <person name="Ohno H."/>
            <person name="Otsuka S."/>
            <person name="Yokota A."/>
            <person name="Senoo K."/>
        </authorList>
    </citation>
    <scope>NUCLEOTIDE SEQUENCE [LARGE SCALE GENOMIC DNA]</scope>
    <source>
        <strain evidence="1 2">TSA66</strain>
    </source>
</reference>
<dbReference type="AlphaFoldDB" id="A0A0C1Y1S5"/>
<dbReference type="EMBL" id="JWJG01000028">
    <property type="protein sequence ID" value="KIF80988.1"/>
    <property type="molecule type" value="Genomic_DNA"/>
</dbReference>
<dbReference type="OrthoDB" id="8776399at2"/>
<gene>
    <name evidence="1" type="ORF">TSA66_09425</name>
</gene>
<evidence type="ECO:0000313" key="2">
    <source>
        <dbReference type="Proteomes" id="UP000031572"/>
    </source>
</evidence>